<dbReference type="InterPro" id="IPR002156">
    <property type="entry name" value="RNaseH_domain"/>
</dbReference>
<feature type="domain" description="RNase H type-1" evidence="2">
    <location>
        <begin position="67"/>
        <end position="183"/>
    </location>
</feature>
<dbReference type="EMBL" id="BKCJ010003496">
    <property type="protein sequence ID" value="GEU55435.1"/>
    <property type="molecule type" value="Genomic_DNA"/>
</dbReference>
<dbReference type="CDD" id="cd09279">
    <property type="entry name" value="RNase_HI_like"/>
    <property type="match status" value="1"/>
</dbReference>
<dbReference type="InterPro" id="IPR001584">
    <property type="entry name" value="Integrase_cat-core"/>
</dbReference>
<reference evidence="4" key="1">
    <citation type="journal article" date="2019" name="Sci. Rep.">
        <title>Draft genome of Tanacetum cinerariifolium, the natural source of mosquito coil.</title>
        <authorList>
            <person name="Yamashiro T."/>
            <person name="Shiraishi A."/>
            <person name="Satake H."/>
            <person name="Nakayama K."/>
        </authorList>
    </citation>
    <scope>NUCLEOTIDE SEQUENCE</scope>
</reference>
<dbReference type="Gene3D" id="3.30.420.10">
    <property type="entry name" value="Ribonuclease H-like superfamily/Ribonuclease H"/>
    <property type="match status" value="2"/>
</dbReference>
<dbReference type="GO" id="GO:0015074">
    <property type="term" value="P:DNA integration"/>
    <property type="evidence" value="ECO:0007669"/>
    <property type="project" value="InterPro"/>
</dbReference>
<dbReference type="GO" id="GO:0003964">
    <property type="term" value="F:RNA-directed DNA polymerase activity"/>
    <property type="evidence" value="ECO:0007669"/>
    <property type="project" value="UniProtKB-KW"/>
</dbReference>
<keyword evidence="4" id="KW-0808">Transferase</keyword>
<evidence type="ECO:0000259" key="3">
    <source>
        <dbReference type="PROSITE" id="PS50994"/>
    </source>
</evidence>
<dbReference type="Pfam" id="PF13456">
    <property type="entry name" value="RVT_3"/>
    <property type="match status" value="1"/>
</dbReference>
<comment type="caution">
    <text evidence="4">The sequence shown here is derived from an EMBL/GenBank/DDBJ whole genome shotgun (WGS) entry which is preliminary data.</text>
</comment>
<dbReference type="PROSITE" id="PS50994">
    <property type="entry name" value="INTEGRASE"/>
    <property type="match status" value="1"/>
</dbReference>
<dbReference type="SUPFAM" id="SSF56672">
    <property type="entry name" value="DNA/RNA polymerases"/>
    <property type="match status" value="1"/>
</dbReference>
<dbReference type="InterPro" id="IPR036397">
    <property type="entry name" value="RNaseH_sf"/>
</dbReference>
<gene>
    <name evidence="4" type="ORF">Tci_027413</name>
</gene>
<proteinExistence type="predicted"/>
<feature type="domain" description="Integrase catalytic" evidence="3">
    <location>
        <begin position="198"/>
        <end position="369"/>
    </location>
</feature>
<dbReference type="PROSITE" id="PS50879">
    <property type="entry name" value="RNASE_H_1"/>
    <property type="match status" value="1"/>
</dbReference>
<protein>
    <submittedName>
        <fullName evidence="4">Reverse transcriptase domain-containing protein</fullName>
    </submittedName>
</protein>
<evidence type="ECO:0000313" key="4">
    <source>
        <dbReference type="EMBL" id="GEU55435.1"/>
    </source>
</evidence>
<dbReference type="GO" id="GO:0004523">
    <property type="term" value="F:RNA-DNA hybrid ribonuclease activity"/>
    <property type="evidence" value="ECO:0007669"/>
    <property type="project" value="InterPro"/>
</dbReference>
<dbReference type="GO" id="GO:0003676">
    <property type="term" value="F:nucleic acid binding"/>
    <property type="evidence" value="ECO:0007669"/>
    <property type="project" value="InterPro"/>
</dbReference>
<name>A0A6L2L5A0_TANCI</name>
<keyword evidence="4" id="KW-0695">RNA-directed DNA polymerase</keyword>
<dbReference type="AlphaFoldDB" id="A0A6L2L5A0"/>
<dbReference type="PANTHER" id="PTHR48475:SF2">
    <property type="entry name" value="RIBONUCLEASE H"/>
    <property type="match status" value="1"/>
</dbReference>
<evidence type="ECO:0000259" key="2">
    <source>
        <dbReference type="PROSITE" id="PS50879"/>
    </source>
</evidence>
<dbReference type="InterPro" id="IPR012337">
    <property type="entry name" value="RNaseH-like_sf"/>
</dbReference>
<dbReference type="Pfam" id="PF00665">
    <property type="entry name" value="rve"/>
    <property type="match status" value="1"/>
</dbReference>
<dbReference type="InterPro" id="IPR043502">
    <property type="entry name" value="DNA/RNA_pol_sf"/>
</dbReference>
<dbReference type="PANTHER" id="PTHR48475">
    <property type="entry name" value="RIBONUCLEASE H"/>
    <property type="match status" value="1"/>
</dbReference>
<sequence length="398" mass="45220">MCGLLRCNLDIFAWKPANMTGVPSHIAEYMLNIHEGCLPVRQKKRGQAPERNKAIYEEVKKLVDAGIMKEVPYHSWLSNLVMIKKHDGSWRMFHATNNEAEYEALIAGLRIAKQMGVTNIQANVDSKLVANQVNETYVAKELGMIKYLEKVKILASTFKEFSIKQVPRGENKIADALSKMASTSFAHLSKQPPGSPPRTKEPTTETDTHHISMTILQMGIDIARPFSEGAGKVKFLIVAIDYFTKWIEAKPVATITGAQIKKFVWDNIVCRFGLPGEIISDNRKHFRDNPFKDWCERLCIRQCFAFVKHPQANGLVERANRSLGEGIKARLDERIKNWMEEISHVLWAHRTMIKSSNEETPFSLTYRTEVVIPVEIGMPTLRTAKVDMIKNNEALEIN</sequence>
<organism evidence="4">
    <name type="scientific">Tanacetum cinerariifolium</name>
    <name type="common">Dalmatian daisy</name>
    <name type="synonym">Chrysanthemum cinerariifolium</name>
    <dbReference type="NCBI Taxonomy" id="118510"/>
    <lineage>
        <taxon>Eukaryota</taxon>
        <taxon>Viridiplantae</taxon>
        <taxon>Streptophyta</taxon>
        <taxon>Embryophyta</taxon>
        <taxon>Tracheophyta</taxon>
        <taxon>Spermatophyta</taxon>
        <taxon>Magnoliopsida</taxon>
        <taxon>eudicotyledons</taxon>
        <taxon>Gunneridae</taxon>
        <taxon>Pentapetalae</taxon>
        <taxon>asterids</taxon>
        <taxon>campanulids</taxon>
        <taxon>Asterales</taxon>
        <taxon>Asteraceae</taxon>
        <taxon>Asteroideae</taxon>
        <taxon>Anthemideae</taxon>
        <taxon>Anthemidinae</taxon>
        <taxon>Tanacetum</taxon>
    </lineage>
</organism>
<accession>A0A6L2L5A0</accession>
<evidence type="ECO:0000256" key="1">
    <source>
        <dbReference type="SAM" id="MobiDB-lite"/>
    </source>
</evidence>
<feature type="compositionally biased region" description="Basic and acidic residues" evidence="1">
    <location>
        <begin position="198"/>
        <end position="207"/>
    </location>
</feature>
<keyword evidence="4" id="KW-0548">Nucleotidyltransferase</keyword>
<dbReference type="SUPFAM" id="SSF53098">
    <property type="entry name" value="Ribonuclease H-like"/>
    <property type="match status" value="2"/>
</dbReference>
<feature type="region of interest" description="Disordered" evidence="1">
    <location>
        <begin position="186"/>
        <end position="207"/>
    </location>
</feature>